<dbReference type="Pfam" id="PF02870">
    <property type="entry name" value="Methyltransf_1N"/>
    <property type="match status" value="1"/>
</dbReference>
<evidence type="ECO:0000256" key="7">
    <source>
        <dbReference type="ARBA" id="ARBA00023204"/>
    </source>
</evidence>
<dbReference type="GO" id="GO:0006307">
    <property type="term" value="P:DNA alkylation repair"/>
    <property type="evidence" value="ECO:0007669"/>
    <property type="project" value="UniProtKB-UniRule"/>
</dbReference>
<feature type="domain" description="Methylguanine DNA methyltransferase ribonuclease-like" evidence="11">
    <location>
        <begin position="7"/>
        <end position="76"/>
    </location>
</feature>
<comment type="similarity">
    <text evidence="2 9">Belongs to the MGMT family.</text>
</comment>
<dbReference type="Gene3D" id="1.10.10.10">
    <property type="entry name" value="Winged helix-like DNA-binding domain superfamily/Winged helix DNA-binding domain"/>
    <property type="match status" value="1"/>
</dbReference>
<keyword evidence="7 9" id="KW-0234">DNA repair</keyword>
<organism evidence="12 13">
    <name type="scientific">Corynebacterium camporealensis</name>
    <dbReference type="NCBI Taxonomy" id="161896"/>
    <lineage>
        <taxon>Bacteria</taxon>
        <taxon>Bacillati</taxon>
        <taxon>Actinomycetota</taxon>
        <taxon>Actinomycetes</taxon>
        <taxon>Mycobacteriales</taxon>
        <taxon>Corynebacteriaceae</taxon>
        <taxon>Corynebacterium</taxon>
    </lineage>
</organism>
<dbReference type="NCBIfam" id="TIGR00589">
    <property type="entry name" value="ogt"/>
    <property type="match status" value="1"/>
</dbReference>
<dbReference type="PANTHER" id="PTHR10815:SF5">
    <property type="entry name" value="METHYLATED-DNA--PROTEIN-CYSTEINE METHYLTRANSFERASE"/>
    <property type="match status" value="1"/>
</dbReference>
<evidence type="ECO:0000259" key="10">
    <source>
        <dbReference type="Pfam" id="PF01035"/>
    </source>
</evidence>
<evidence type="ECO:0000313" key="12">
    <source>
        <dbReference type="EMBL" id="AKE38645.1"/>
    </source>
</evidence>
<dbReference type="Gene3D" id="3.30.160.70">
    <property type="entry name" value="Methylated DNA-protein cysteine methyltransferase domain"/>
    <property type="match status" value="1"/>
</dbReference>
<dbReference type="InterPro" id="IPR014048">
    <property type="entry name" value="MethylDNA_cys_MeTrfase_DNA-bd"/>
</dbReference>
<feature type="domain" description="Methylated-DNA-[protein]-cysteine S-methyltransferase DNA binding" evidence="10">
    <location>
        <begin position="82"/>
        <end position="161"/>
    </location>
</feature>
<evidence type="ECO:0000256" key="3">
    <source>
        <dbReference type="ARBA" id="ARBA00022490"/>
    </source>
</evidence>
<dbReference type="Proteomes" id="UP000033566">
    <property type="component" value="Chromosome"/>
</dbReference>
<evidence type="ECO:0000256" key="8">
    <source>
        <dbReference type="ARBA" id="ARBA00049348"/>
    </source>
</evidence>
<dbReference type="GO" id="GO:0032259">
    <property type="term" value="P:methylation"/>
    <property type="evidence" value="ECO:0007669"/>
    <property type="project" value="UniProtKB-KW"/>
</dbReference>
<comment type="catalytic activity">
    <reaction evidence="1 9">
        <text>a 4-O-methyl-thymidine in DNA + L-cysteinyl-[protein] = a thymidine in DNA + S-methyl-L-cysteinyl-[protein]</text>
        <dbReference type="Rhea" id="RHEA:53428"/>
        <dbReference type="Rhea" id="RHEA-COMP:10131"/>
        <dbReference type="Rhea" id="RHEA-COMP:10132"/>
        <dbReference type="Rhea" id="RHEA-COMP:13555"/>
        <dbReference type="Rhea" id="RHEA-COMP:13556"/>
        <dbReference type="ChEBI" id="CHEBI:29950"/>
        <dbReference type="ChEBI" id="CHEBI:82612"/>
        <dbReference type="ChEBI" id="CHEBI:137386"/>
        <dbReference type="ChEBI" id="CHEBI:137387"/>
        <dbReference type="EC" id="2.1.1.63"/>
    </reaction>
</comment>
<dbReference type="PROSITE" id="PS00374">
    <property type="entry name" value="MGMT"/>
    <property type="match status" value="1"/>
</dbReference>
<dbReference type="AlphaFoldDB" id="A0A0F6QVY3"/>
<evidence type="ECO:0000259" key="11">
    <source>
        <dbReference type="Pfam" id="PF02870"/>
    </source>
</evidence>
<evidence type="ECO:0000313" key="13">
    <source>
        <dbReference type="Proteomes" id="UP000033566"/>
    </source>
</evidence>
<evidence type="ECO:0000256" key="1">
    <source>
        <dbReference type="ARBA" id="ARBA00001286"/>
    </source>
</evidence>
<dbReference type="HOGENOM" id="CLU_000445_52_2_11"/>
<comment type="subcellular location">
    <subcellularLocation>
        <location evidence="9">Cytoplasm</location>
    </subcellularLocation>
</comment>
<dbReference type="GO" id="GO:0005737">
    <property type="term" value="C:cytoplasm"/>
    <property type="evidence" value="ECO:0007669"/>
    <property type="project" value="UniProtKB-SubCell"/>
</dbReference>
<keyword evidence="5 9" id="KW-0808">Transferase</keyword>
<keyword evidence="13" id="KW-1185">Reference proteome</keyword>
<dbReference type="InterPro" id="IPR036217">
    <property type="entry name" value="MethylDNA_cys_MeTrfase_DNAb"/>
</dbReference>
<dbReference type="PANTHER" id="PTHR10815">
    <property type="entry name" value="METHYLATED-DNA--PROTEIN-CYSTEINE METHYLTRANSFERASE"/>
    <property type="match status" value="1"/>
</dbReference>
<dbReference type="SUPFAM" id="SSF53155">
    <property type="entry name" value="Methylated DNA-protein cysteine methyltransferase domain"/>
    <property type="match status" value="1"/>
</dbReference>
<sequence>MTNLRNASLKTMLGSITLVAEDDSITGLYFPEHAHKPDAEAFGTTVQLPDDALLTQAAAELQEYLSGTRTLFDVPLFAHGNEFSIRVWDILRDIPYGETTSYGEIATQLGNRRLAQRVGQVVGRNPISIFIPCHRVLGADGSLTGYAGGLERKRFLLELEEPAETAAGRLF</sequence>
<dbReference type="EC" id="2.1.1.63" evidence="9"/>
<dbReference type="GO" id="GO:0003908">
    <property type="term" value="F:methylated-DNA-[protein]-cysteine S-methyltransferase activity"/>
    <property type="evidence" value="ECO:0007669"/>
    <property type="project" value="UniProtKB-UniRule"/>
</dbReference>
<comment type="catalytic activity">
    <reaction evidence="8 9">
        <text>a 6-O-methyl-2'-deoxyguanosine in DNA + L-cysteinyl-[protein] = S-methyl-L-cysteinyl-[protein] + a 2'-deoxyguanosine in DNA</text>
        <dbReference type="Rhea" id="RHEA:24000"/>
        <dbReference type="Rhea" id="RHEA-COMP:10131"/>
        <dbReference type="Rhea" id="RHEA-COMP:10132"/>
        <dbReference type="Rhea" id="RHEA-COMP:11367"/>
        <dbReference type="Rhea" id="RHEA-COMP:11368"/>
        <dbReference type="ChEBI" id="CHEBI:29950"/>
        <dbReference type="ChEBI" id="CHEBI:82612"/>
        <dbReference type="ChEBI" id="CHEBI:85445"/>
        <dbReference type="ChEBI" id="CHEBI:85448"/>
        <dbReference type="EC" id="2.1.1.63"/>
    </reaction>
</comment>
<evidence type="ECO:0000256" key="5">
    <source>
        <dbReference type="ARBA" id="ARBA00022679"/>
    </source>
</evidence>
<evidence type="ECO:0000256" key="9">
    <source>
        <dbReference type="HAMAP-Rule" id="MF_00772"/>
    </source>
</evidence>
<dbReference type="CDD" id="cd06445">
    <property type="entry name" value="ATase"/>
    <property type="match status" value="1"/>
</dbReference>
<evidence type="ECO:0000256" key="4">
    <source>
        <dbReference type="ARBA" id="ARBA00022603"/>
    </source>
</evidence>
<protein>
    <recommendedName>
        <fullName evidence="9">Methylated-DNA--protein-cysteine methyltransferase</fullName>
        <ecNumber evidence="9">2.1.1.63</ecNumber>
    </recommendedName>
    <alternativeName>
        <fullName evidence="9">6-O-methylguanine-DNA methyltransferase</fullName>
        <shortName evidence="9">MGMT</shortName>
    </alternativeName>
    <alternativeName>
        <fullName evidence="9">O-6-methylguanine-DNA-alkyltransferase</fullName>
    </alternativeName>
</protein>
<evidence type="ECO:0000256" key="6">
    <source>
        <dbReference type="ARBA" id="ARBA00022763"/>
    </source>
</evidence>
<dbReference type="InterPro" id="IPR036631">
    <property type="entry name" value="MGMT_N_sf"/>
</dbReference>
<keyword evidence="4 9" id="KW-0489">Methyltransferase</keyword>
<keyword evidence="3 9" id="KW-0963">Cytoplasm</keyword>
<gene>
    <name evidence="12" type="ORF">UL81_03325</name>
</gene>
<proteinExistence type="inferred from homology"/>
<dbReference type="HAMAP" id="MF_00772">
    <property type="entry name" value="OGT"/>
    <property type="match status" value="1"/>
</dbReference>
<comment type="miscellaneous">
    <text evidence="9">This enzyme catalyzes only one turnover and therefore is not strictly catalytic. According to one definition, an enzyme is a biocatalyst that acts repeatedly and over many reaction cycles.</text>
</comment>
<dbReference type="InterPro" id="IPR023546">
    <property type="entry name" value="MGMT"/>
</dbReference>
<accession>A0A0F6QVY3</accession>
<evidence type="ECO:0000256" key="2">
    <source>
        <dbReference type="ARBA" id="ARBA00008711"/>
    </source>
</evidence>
<dbReference type="SUPFAM" id="SSF46767">
    <property type="entry name" value="Methylated DNA-protein cysteine methyltransferase, C-terminal domain"/>
    <property type="match status" value="1"/>
</dbReference>
<dbReference type="EMBL" id="CP011311">
    <property type="protein sequence ID" value="AKE38645.1"/>
    <property type="molecule type" value="Genomic_DNA"/>
</dbReference>
<keyword evidence="6 9" id="KW-0227">DNA damage</keyword>
<dbReference type="PATRIC" id="fig|161896.4.peg.656"/>
<comment type="function">
    <text evidence="9">Involved in the cellular defense against the biological effects of O6-methylguanine (O6-MeG) and O4-methylthymine (O4-MeT) in DNA. Repairs the methylated nucleobase in DNA by stoichiometrically transferring the methyl group to a cysteine residue in the enzyme. This is a suicide reaction: the enzyme is irreversibly inactivated.</text>
</comment>
<name>A0A0F6QVY3_9CORY</name>
<dbReference type="OrthoDB" id="9802228at2"/>
<dbReference type="KEGG" id="ccj:UL81_03325"/>
<reference evidence="12 13" key="1">
    <citation type="journal article" date="2015" name="Genome Announc.">
        <title>Complete Genome Sequence of Corynebacterium camporealensis DSM 44610, Isolated from the Milk of a Manchega Sheep with Subclinical Mastitis.</title>
        <authorList>
            <person name="Ruckert C."/>
            <person name="Albersmeier A."/>
            <person name="Winkler A."/>
            <person name="Tauch A."/>
        </authorList>
    </citation>
    <scope>NUCLEOTIDE SEQUENCE [LARGE SCALE GENOMIC DNA]</scope>
    <source>
        <strain evidence="12 13">DSM 44610</strain>
    </source>
</reference>
<dbReference type="InterPro" id="IPR001497">
    <property type="entry name" value="MethylDNA_cys_MeTrfase_AS"/>
</dbReference>
<dbReference type="InterPro" id="IPR008332">
    <property type="entry name" value="MethylG_MeTrfase_N"/>
</dbReference>
<dbReference type="Pfam" id="PF01035">
    <property type="entry name" value="DNA_binding_1"/>
    <property type="match status" value="1"/>
</dbReference>
<dbReference type="InterPro" id="IPR036388">
    <property type="entry name" value="WH-like_DNA-bd_sf"/>
</dbReference>
<dbReference type="FunFam" id="1.10.10.10:FF:000214">
    <property type="entry name" value="Methylated-DNA--protein-cysteine methyltransferase"/>
    <property type="match status" value="1"/>
</dbReference>
<dbReference type="RefSeq" id="WP_035106919.1">
    <property type="nucleotide sequence ID" value="NZ_CP011311.1"/>
</dbReference>
<feature type="active site" description="Nucleophile; methyl group acceptor" evidence="9">
    <location>
        <position position="133"/>
    </location>
</feature>